<proteinExistence type="predicted"/>
<feature type="transmembrane region" description="Helical" evidence="1">
    <location>
        <begin position="70"/>
        <end position="95"/>
    </location>
</feature>
<comment type="caution">
    <text evidence="2">The sequence shown here is derived from an EMBL/GenBank/DDBJ whole genome shotgun (WGS) entry which is preliminary data.</text>
</comment>
<feature type="transmembrane region" description="Helical" evidence="1">
    <location>
        <begin position="107"/>
        <end position="131"/>
    </location>
</feature>
<accession>A0ABU2HSV1</accession>
<keyword evidence="3" id="KW-1185">Reference proteome</keyword>
<feature type="transmembrane region" description="Helical" evidence="1">
    <location>
        <begin position="137"/>
        <end position="158"/>
    </location>
</feature>
<reference evidence="3" key="1">
    <citation type="submission" date="2023-07" db="EMBL/GenBank/DDBJ databases">
        <title>Paracoccus sp. MBLB3053 whole genome sequence.</title>
        <authorList>
            <person name="Hwang C.Y."/>
            <person name="Cho E.-S."/>
            <person name="Seo M.-J."/>
        </authorList>
    </citation>
    <scope>NUCLEOTIDE SEQUENCE [LARGE SCALE GENOMIC DNA]</scope>
    <source>
        <strain evidence="3">MBLB3053</strain>
    </source>
</reference>
<dbReference type="EMBL" id="JAVQLW010000001">
    <property type="protein sequence ID" value="MDS9468088.1"/>
    <property type="molecule type" value="Genomic_DNA"/>
</dbReference>
<dbReference type="RefSeq" id="WP_311160257.1">
    <property type="nucleotide sequence ID" value="NZ_JAVQLW010000001.1"/>
</dbReference>
<evidence type="ECO:0000313" key="2">
    <source>
        <dbReference type="EMBL" id="MDS9468088.1"/>
    </source>
</evidence>
<evidence type="ECO:0000313" key="3">
    <source>
        <dbReference type="Proteomes" id="UP001269144"/>
    </source>
</evidence>
<organism evidence="2 3">
    <name type="scientific">Paracoccus aurantius</name>
    <dbReference type="NCBI Taxonomy" id="3073814"/>
    <lineage>
        <taxon>Bacteria</taxon>
        <taxon>Pseudomonadati</taxon>
        <taxon>Pseudomonadota</taxon>
        <taxon>Alphaproteobacteria</taxon>
        <taxon>Rhodobacterales</taxon>
        <taxon>Paracoccaceae</taxon>
        <taxon>Paracoccus</taxon>
    </lineage>
</organism>
<keyword evidence="1" id="KW-0812">Transmembrane</keyword>
<name>A0ABU2HSV1_9RHOB</name>
<dbReference type="Proteomes" id="UP001269144">
    <property type="component" value="Unassembled WGS sequence"/>
</dbReference>
<gene>
    <name evidence="2" type="ORF">RGQ15_10970</name>
</gene>
<keyword evidence="1" id="KW-0472">Membrane</keyword>
<feature type="transmembrane region" description="Helical" evidence="1">
    <location>
        <begin position="31"/>
        <end position="50"/>
    </location>
</feature>
<evidence type="ECO:0008006" key="4">
    <source>
        <dbReference type="Google" id="ProtNLM"/>
    </source>
</evidence>
<sequence>MTRVGIVPRIIESWWAPRRVVNSLRGLPDRALIAILMSAMLVFLIAQAPQHARDAYLDPSVPLQARMGGAMLAVMFMMPLLAYGLAALVSLISHIGPRPVDGHASRLALFWALLAVSPAMLLAGLVAGLIGPGPALSLTRAVAGVGFLVIWGAGLSAMTRTE</sequence>
<protein>
    <recommendedName>
        <fullName evidence="4">YIP1 family protein</fullName>
    </recommendedName>
</protein>
<keyword evidence="1" id="KW-1133">Transmembrane helix</keyword>
<evidence type="ECO:0000256" key="1">
    <source>
        <dbReference type="SAM" id="Phobius"/>
    </source>
</evidence>